<dbReference type="InterPro" id="IPR011330">
    <property type="entry name" value="Glyco_hydro/deAcase_b/a-brl"/>
</dbReference>
<keyword evidence="4" id="KW-1185">Reference proteome</keyword>
<dbReference type="PANTHER" id="PTHR46017">
    <property type="entry name" value="ALPHA-MANNOSIDASE 2C1"/>
    <property type="match status" value="1"/>
</dbReference>
<feature type="region of interest" description="Disordered" evidence="1">
    <location>
        <begin position="724"/>
        <end position="747"/>
    </location>
</feature>
<evidence type="ECO:0000313" key="4">
    <source>
        <dbReference type="Proteomes" id="UP001219605"/>
    </source>
</evidence>
<feature type="domain" description="Glycoside hydrolase family 38 N-terminal" evidence="2">
    <location>
        <begin position="264"/>
        <end position="536"/>
    </location>
</feature>
<dbReference type="InterPro" id="IPR000602">
    <property type="entry name" value="Glyco_hydro_38_N"/>
</dbReference>
<accession>A0ABY7ZNV0</accession>
<evidence type="ECO:0000256" key="1">
    <source>
        <dbReference type="SAM" id="MobiDB-lite"/>
    </source>
</evidence>
<evidence type="ECO:0000313" key="3">
    <source>
        <dbReference type="EMBL" id="WDZ83907.1"/>
    </source>
</evidence>
<dbReference type="Proteomes" id="UP001219605">
    <property type="component" value="Chromosome"/>
</dbReference>
<dbReference type="InterPro" id="IPR027291">
    <property type="entry name" value="Glyco_hydro_38_N_sf"/>
</dbReference>
<dbReference type="Gene3D" id="3.20.110.10">
    <property type="entry name" value="Glycoside hydrolase 38, N terminal domain"/>
    <property type="match status" value="1"/>
</dbReference>
<dbReference type="Pfam" id="PF01074">
    <property type="entry name" value="Glyco_hydro_38N"/>
    <property type="match status" value="1"/>
</dbReference>
<dbReference type="SUPFAM" id="SSF88713">
    <property type="entry name" value="Glycoside hydrolase/deacetylase"/>
    <property type="match status" value="1"/>
</dbReference>
<sequence>MFPLTLAVPGVDLPAFQPGPLNASTGWQPHRVELPVRIGADHAAGWLLRLEFAAGHGPCPDLEIDIDGVHRGFFHPTVRREDRSETYRHGPIAGDVLLEVPLPAEWLAEGDHVVTVTTTVDPAAATGPVEPPDGERRRHREQFGNHFGSGITWHRLTLDQTAPPPAGIDVDLTPTPLYLDRDGELHELVELTVSVPAGTPGWPRFARVVLAGHRYEFDLRRPGRDFGQVRVRFAVPVFDTTTAEVRVDDVPAGVFDLVAARRWTLHLVPHVHLDVGYTDVQGKVLELHSRNLDRALDALDHDPGFAFSVDGSLVVDQYLATRSAQRAERMLAALRSGRLAVNAFHSLFLSGIASLEEVYRAAYLASRLRERHGVPVTYANLTDVPSYSAAVPSMLRALGIDAFVGIENHHRGGNADSDLQHLASPVLWEGVDGARVLTHFSDTYSQLRFMVGDPQTIVGGAHALPRLLARYDRPDYLPTDLAVIGTHADNEDLADGDAGFAARWNARYAYPRIRVSTMEEYLATVRPLADRLPVWRGDGGSYWEDGVGTGAAVTAEHRRVQALLPTAEGLAALVGLVDPAYRPNRAALDAAWEGALYGCEHTWTWAHGTAHPHGQQVDDQLDWKRHQVHGAYRGALDEVRRALSQLGELVSTDGPTLLVHNPLGWRRDIEVRVETVRADPVGPDGPLPVEVLAECNGLRTLRVTVPDVPAFGYRALPMDAARTLSPGEEAGTPGGGPNAVEPADGWRPVPPTLVTARWEVTLDPRTGAVRGLRHRATGRDLLDTTRWTLGQVLYVLDGPETLTRGDGSAASAAGGGGAASTADGSAHGGQPHHHPHSGQPHHHDPYPRSTLLGRRPDRNLPDLTVLPATMRPVGLRRTYDGWRLRTVGDAPSLPRIEVDVLLRDTDDRVDVLVDLDKRRVLAKESVYVAFPFAAADPTFRYDRQQGWIDPATDHAPGACHDWFTTAYGVLVQDGADGPAVAWTSAHAPLFTAGDIVRGHWHERFTPAGGAVFSWVLNNYWPTNTPPEQDGRLRLRYAFTPLPRPDPVAAGRFGREVRAAPAVSEVTRLDKFDVEPRPLHRPAGSLLDLGLPEHVHASVAPARAGAGLLLRLQDLSGRASEFSVRHPAGPAAPAVRCHADERVIAACPADPGGAVPVRLGAWQVVSLILYPLDAAEPAPSTTAPDRSVDHV</sequence>
<feature type="compositionally biased region" description="Low complexity" evidence="1">
    <location>
        <begin position="819"/>
        <end position="829"/>
    </location>
</feature>
<proteinExistence type="predicted"/>
<evidence type="ECO:0000259" key="2">
    <source>
        <dbReference type="Pfam" id="PF01074"/>
    </source>
</evidence>
<dbReference type="PANTHER" id="PTHR46017:SF2">
    <property type="entry name" value="MANNOSYLGLYCERATE HYDROLASE"/>
    <property type="match status" value="1"/>
</dbReference>
<feature type="compositionally biased region" description="Basic residues" evidence="1">
    <location>
        <begin position="830"/>
        <end position="840"/>
    </location>
</feature>
<dbReference type="EMBL" id="CP118615">
    <property type="protein sequence ID" value="WDZ83907.1"/>
    <property type="molecule type" value="Genomic_DNA"/>
</dbReference>
<dbReference type="RefSeq" id="WP_275030465.1">
    <property type="nucleotide sequence ID" value="NZ_CP118615.1"/>
</dbReference>
<name>A0ABY7ZNV0_9ACTN</name>
<reference evidence="3 4" key="1">
    <citation type="submission" date="2023-02" db="EMBL/GenBank/DDBJ databases">
        <authorList>
            <person name="Mo P."/>
        </authorList>
    </citation>
    <scope>NUCLEOTIDE SEQUENCE [LARGE SCALE GENOMIC DNA]</scope>
    <source>
        <strain evidence="3 4">HUAS 3</strain>
    </source>
</reference>
<organism evidence="3 4">
    <name type="scientific">Micromonospora cathayae</name>
    <dbReference type="NCBI Taxonomy" id="3028804"/>
    <lineage>
        <taxon>Bacteria</taxon>
        <taxon>Bacillati</taxon>
        <taxon>Actinomycetota</taxon>
        <taxon>Actinomycetes</taxon>
        <taxon>Micromonosporales</taxon>
        <taxon>Micromonosporaceae</taxon>
        <taxon>Micromonospora</taxon>
    </lineage>
</organism>
<gene>
    <name evidence="3" type="ORF">PVK37_26110</name>
</gene>
<protein>
    <recommendedName>
        <fullName evidence="2">Glycoside hydrolase family 38 N-terminal domain-containing protein</fullName>
    </recommendedName>
</protein>
<feature type="region of interest" description="Disordered" evidence="1">
    <location>
        <begin position="805"/>
        <end position="862"/>
    </location>
</feature>